<organism evidence="2">
    <name type="scientific">Streptomyces sp. SID12501</name>
    <dbReference type="NCBI Taxonomy" id="2706042"/>
    <lineage>
        <taxon>Bacteria</taxon>
        <taxon>Bacillati</taxon>
        <taxon>Actinomycetota</taxon>
        <taxon>Actinomycetes</taxon>
        <taxon>Kitasatosporales</taxon>
        <taxon>Streptomycetaceae</taxon>
        <taxon>Streptomyces</taxon>
    </lineage>
</organism>
<accession>A0A6B3C568</accession>
<comment type="caution">
    <text evidence="2">The sequence shown here is derived from an EMBL/GenBank/DDBJ whole genome shotgun (WGS) entry which is preliminary data.</text>
</comment>
<reference evidence="2" key="1">
    <citation type="submission" date="2020-01" db="EMBL/GenBank/DDBJ databases">
        <title>Insect and environment-associated Actinomycetes.</title>
        <authorList>
            <person name="Currrie C."/>
            <person name="Chevrette M."/>
            <person name="Carlson C."/>
            <person name="Stubbendieck R."/>
            <person name="Wendt-Pienkowski E."/>
        </authorList>
    </citation>
    <scope>NUCLEOTIDE SEQUENCE</scope>
    <source>
        <strain evidence="2">SID12501</strain>
    </source>
</reference>
<protein>
    <submittedName>
        <fullName evidence="2">Uncharacterized protein</fullName>
    </submittedName>
</protein>
<dbReference type="RefSeq" id="WP_164322856.1">
    <property type="nucleotide sequence ID" value="NZ_JAAGLU010000048.1"/>
</dbReference>
<evidence type="ECO:0000313" key="2">
    <source>
        <dbReference type="EMBL" id="NEC91788.1"/>
    </source>
</evidence>
<feature type="region of interest" description="Disordered" evidence="1">
    <location>
        <begin position="20"/>
        <end position="40"/>
    </location>
</feature>
<dbReference type="AlphaFoldDB" id="A0A6B3C568"/>
<evidence type="ECO:0000256" key="1">
    <source>
        <dbReference type="SAM" id="MobiDB-lite"/>
    </source>
</evidence>
<sequence>MHVVIAWWDKRRTVEVRTLQPHPSGTSDARSMGPASHAGEFPGLRASQWITDSVADLQGLALIWDSEASADLCLPTISQRMFGCAPSHRWGFEFDNTTPPHGDGRGLPTELDLLLHA</sequence>
<gene>
    <name evidence="2" type="ORF">G3I71_39750</name>
</gene>
<proteinExistence type="predicted"/>
<dbReference type="EMBL" id="JAAGLU010000048">
    <property type="protein sequence ID" value="NEC91788.1"/>
    <property type="molecule type" value="Genomic_DNA"/>
</dbReference>
<name>A0A6B3C568_9ACTN</name>